<comment type="cofactor">
    <cofactor evidence="2">
        <name>a divalent metal cation</name>
        <dbReference type="ChEBI" id="CHEBI:60240"/>
    </cofactor>
</comment>
<gene>
    <name evidence="15" type="ORF">A5630_06920</name>
</gene>
<dbReference type="PANTHER" id="PTHR45436:SF5">
    <property type="entry name" value="SENSOR HISTIDINE KINASE TRCS"/>
    <property type="match status" value="1"/>
</dbReference>
<dbReference type="Gene3D" id="1.10.287.130">
    <property type="match status" value="1"/>
</dbReference>
<dbReference type="EC" id="2.7.13.3" evidence="4"/>
<dbReference type="InterPro" id="IPR004358">
    <property type="entry name" value="Sig_transdc_His_kin-like_C"/>
</dbReference>
<dbReference type="InterPro" id="IPR003660">
    <property type="entry name" value="HAMP_dom"/>
</dbReference>
<reference evidence="15 16" key="1">
    <citation type="submission" date="2016-06" db="EMBL/GenBank/DDBJ databases">
        <authorList>
            <person name="Kjaerup R.B."/>
            <person name="Dalgaard T.S."/>
            <person name="Juul-Madsen H.R."/>
        </authorList>
    </citation>
    <scope>NUCLEOTIDE SEQUENCE [LARGE SCALE GENOMIC DNA]</scope>
    <source>
        <strain evidence="15 16">1127319.6</strain>
    </source>
</reference>
<feature type="domain" description="HAMP" evidence="14">
    <location>
        <begin position="199"/>
        <end position="261"/>
    </location>
</feature>
<evidence type="ECO:0000256" key="12">
    <source>
        <dbReference type="SAM" id="Phobius"/>
    </source>
</evidence>
<dbReference type="GO" id="GO:0005509">
    <property type="term" value="F:calcium ion binding"/>
    <property type="evidence" value="ECO:0007669"/>
    <property type="project" value="UniProtKB-ARBA"/>
</dbReference>
<feature type="transmembrane region" description="Helical" evidence="12">
    <location>
        <begin position="177"/>
        <end position="202"/>
    </location>
</feature>
<evidence type="ECO:0000256" key="9">
    <source>
        <dbReference type="ARBA" id="ARBA00022989"/>
    </source>
</evidence>
<dbReference type="GO" id="GO:0005886">
    <property type="term" value="C:plasma membrane"/>
    <property type="evidence" value="ECO:0007669"/>
    <property type="project" value="UniProtKB-SubCell"/>
</dbReference>
<keyword evidence="6" id="KW-0808">Transferase</keyword>
<feature type="domain" description="Histidine kinase" evidence="13">
    <location>
        <begin position="276"/>
        <end position="490"/>
    </location>
</feature>
<dbReference type="PROSITE" id="PS50885">
    <property type="entry name" value="HAMP"/>
    <property type="match status" value="1"/>
</dbReference>
<evidence type="ECO:0000259" key="14">
    <source>
        <dbReference type="PROSITE" id="PS50885"/>
    </source>
</evidence>
<accession>A0A1A3GKM7</accession>
<evidence type="ECO:0000256" key="2">
    <source>
        <dbReference type="ARBA" id="ARBA00001968"/>
    </source>
</evidence>
<dbReference type="InterPro" id="IPR005467">
    <property type="entry name" value="His_kinase_dom"/>
</dbReference>
<keyword evidence="5" id="KW-0597">Phosphoprotein</keyword>
<dbReference type="FunFam" id="3.30.565.10:FF:000006">
    <property type="entry name" value="Sensor histidine kinase WalK"/>
    <property type="match status" value="1"/>
</dbReference>
<dbReference type="InterPro" id="IPR036890">
    <property type="entry name" value="HATPase_C_sf"/>
</dbReference>
<comment type="caution">
    <text evidence="15">The sequence shown here is derived from an EMBL/GenBank/DDBJ whole genome shotgun (WGS) entry which is preliminary data.</text>
</comment>
<dbReference type="SUPFAM" id="SSF47384">
    <property type="entry name" value="Homodimeric domain of signal transducing histidine kinase"/>
    <property type="match status" value="1"/>
</dbReference>
<dbReference type="PANTHER" id="PTHR45436">
    <property type="entry name" value="SENSOR HISTIDINE KINASE YKOH"/>
    <property type="match status" value="1"/>
</dbReference>
<dbReference type="SMART" id="SM00304">
    <property type="entry name" value="HAMP"/>
    <property type="match status" value="1"/>
</dbReference>
<sequence>MNRRSWWRPRTLRRQLAFGVTAVVTAALLTVGVLSVYSLNSYVSATSDGELARSLDALGHSYDRLQIKRGDPAHPIDAGADGLTAFGGQAPGNLIAVVHNGVVAQSAVFPFGEPKPAEPDVVKAIGAQSWTKLGPRTVKLPQLGWYRLAGEDAGGGDVLVSGVSLGPATMVVARKTIIVATITGISIVLTAIGTLTVVNFALRPLSRVASTAAKVATRQFDHDDHRITERVRPEDTDPRTEVGIMGDTLNKLLDNVDAALADAAASHRRTRQFLTDASHELRTPLAAIRGYAELTRQDSATLPETTEYALARIESETYRMTGLVEDLLLISRLDERQDLESDDVDLSDLAINAVNDAAVSSPSHHWRRRIADIPVWVRGDPARLHQVLSNLLVNARIHTPAGVTVTTSVTAGTDHAELTVSDNGPGIGADLLPTLFDRFVRADTARSREVGGTGLGLAIVASIVAAHDGTVSVESNSSGTVFRIQLPLLQKASN</sequence>
<evidence type="ECO:0000313" key="15">
    <source>
        <dbReference type="EMBL" id="OBJ36597.1"/>
    </source>
</evidence>
<dbReference type="AlphaFoldDB" id="A0A1A3GKM7"/>
<evidence type="ECO:0000256" key="4">
    <source>
        <dbReference type="ARBA" id="ARBA00012438"/>
    </source>
</evidence>
<dbReference type="Proteomes" id="UP000093898">
    <property type="component" value="Unassembled WGS sequence"/>
</dbReference>
<evidence type="ECO:0000256" key="10">
    <source>
        <dbReference type="ARBA" id="ARBA00023012"/>
    </source>
</evidence>
<dbReference type="SUPFAM" id="SSF55874">
    <property type="entry name" value="ATPase domain of HSP90 chaperone/DNA topoisomerase II/histidine kinase"/>
    <property type="match status" value="1"/>
</dbReference>
<dbReference type="PROSITE" id="PS50109">
    <property type="entry name" value="HIS_KIN"/>
    <property type="match status" value="1"/>
</dbReference>
<evidence type="ECO:0000256" key="5">
    <source>
        <dbReference type="ARBA" id="ARBA00022553"/>
    </source>
</evidence>
<comment type="subcellular location">
    <subcellularLocation>
        <location evidence="3">Cell membrane</location>
    </subcellularLocation>
</comment>
<evidence type="ECO:0000256" key="3">
    <source>
        <dbReference type="ARBA" id="ARBA00004236"/>
    </source>
</evidence>
<keyword evidence="9 12" id="KW-1133">Transmembrane helix</keyword>
<dbReference type="Gene3D" id="3.30.565.10">
    <property type="entry name" value="Histidine kinase-like ATPase, C-terminal domain"/>
    <property type="match status" value="1"/>
</dbReference>
<evidence type="ECO:0000256" key="11">
    <source>
        <dbReference type="ARBA" id="ARBA00023136"/>
    </source>
</evidence>
<dbReference type="Pfam" id="PF02518">
    <property type="entry name" value="HATPase_c"/>
    <property type="match status" value="1"/>
</dbReference>
<dbReference type="InterPro" id="IPR003594">
    <property type="entry name" value="HATPase_dom"/>
</dbReference>
<dbReference type="PRINTS" id="PR00344">
    <property type="entry name" value="BCTRLSENSOR"/>
</dbReference>
<dbReference type="GO" id="GO:0000155">
    <property type="term" value="F:phosphorelay sensor kinase activity"/>
    <property type="evidence" value="ECO:0007669"/>
    <property type="project" value="InterPro"/>
</dbReference>
<evidence type="ECO:0000256" key="7">
    <source>
        <dbReference type="ARBA" id="ARBA00022692"/>
    </source>
</evidence>
<keyword evidence="11 12" id="KW-0472">Membrane</keyword>
<protein>
    <recommendedName>
        <fullName evidence="4">histidine kinase</fullName>
        <ecNumber evidence="4">2.7.13.3</ecNumber>
    </recommendedName>
</protein>
<dbReference type="SMART" id="SM00388">
    <property type="entry name" value="HisKA"/>
    <property type="match status" value="1"/>
</dbReference>
<keyword evidence="7 12" id="KW-0812">Transmembrane</keyword>
<dbReference type="FunFam" id="1.10.287.130:FF:000001">
    <property type="entry name" value="Two-component sensor histidine kinase"/>
    <property type="match status" value="1"/>
</dbReference>
<dbReference type="Gene3D" id="6.10.340.10">
    <property type="match status" value="1"/>
</dbReference>
<dbReference type="Pfam" id="PF00512">
    <property type="entry name" value="HisKA"/>
    <property type="match status" value="1"/>
</dbReference>
<evidence type="ECO:0000256" key="1">
    <source>
        <dbReference type="ARBA" id="ARBA00000085"/>
    </source>
</evidence>
<keyword evidence="8 15" id="KW-0418">Kinase</keyword>
<dbReference type="EMBL" id="LZLC01000245">
    <property type="protein sequence ID" value="OBJ36597.1"/>
    <property type="molecule type" value="Genomic_DNA"/>
</dbReference>
<dbReference type="InterPro" id="IPR050428">
    <property type="entry name" value="TCS_sensor_his_kinase"/>
</dbReference>
<dbReference type="SMART" id="SM00387">
    <property type="entry name" value="HATPase_c"/>
    <property type="match status" value="1"/>
</dbReference>
<dbReference type="InterPro" id="IPR003661">
    <property type="entry name" value="HisK_dim/P_dom"/>
</dbReference>
<organism evidence="15 16">
    <name type="scientific">Mycolicibacterium mucogenicum</name>
    <name type="common">Mycobacterium mucogenicum</name>
    <dbReference type="NCBI Taxonomy" id="56689"/>
    <lineage>
        <taxon>Bacteria</taxon>
        <taxon>Bacillati</taxon>
        <taxon>Actinomycetota</taxon>
        <taxon>Actinomycetes</taxon>
        <taxon>Mycobacteriales</taxon>
        <taxon>Mycobacteriaceae</taxon>
        <taxon>Mycolicibacterium</taxon>
    </lineage>
</organism>
<evidence type="ECO:0000256" key="8">
    <source>
        <dbReference type="ARBA" id="ARBA00022777"/>
    </source>
</evidence>
<evidence type="ECO:0000259" key="13">
    <source>
        <dbReference type="PROSITE" id="PS50109"/>
    </source>
</evidence>
<name>A0A1A3GKM7_MYCMU</name>
<dbReference type="InterPro" id="IPR036097">
    <property type="entry name" value="HisK_dim/P_sf"/>
</dbReference>
<dbReference type="OrthoDB" id="9786919at2"/>
<proteinExistence type="predicted"/>
<comment type="catalytic activity">
    <reaction evidence="1">
        <text>ATP + protein L-histidine = ADP + protein N-phospho-L-histidine.</text>
        <dbReference type="EC" id="2.7.13.3"/>
    </reaction>
</comment>
<evidence type="ECO:0000256" key="6">
    <source>
        <dbReference type="ARBA" id="ARBA00022679"/>
    </source>
</evidence>
<keyword evidence="10" id="KW-0902">Two-component regulatory system</keyword>
<dbReference type="CDD" id="cd00082">
    <property type="entry name" value="HisKA"/>
    <property type="match status" value="1"/>
</dbReference>
<feature type="transmembrane region" description="Helical" evidence="12">
    <location>
        <begin position="16"/>
        <end position="37"/>
    </location>
</feature>
<evidence type="ECO:0000313" key="16">
    <source>
        <dbReference type="Proteomes" id="UP000093898"/>
    </source>
</evidence>
<dbReference type="RefSeq" id="WP_064985929.1">
    <property type="nucleotide sequence ID" value="NZ_LZLC01000245.1"/>
</dbReference>